<dbReference type="SUPFAM" id="SSF75005">
    <property type="entry name" value="Arabinanase/levansucrase/invertase"/>
    <property type="match status" value="1"/>
</dbReference>
<evidence type="ECO:0000256" key="1">
    <source>
        <dbReference type="ARBA" id="ARBA00009865"/>
    </source>
</evidence>
<keyword evidence="3 4" id="KW-0326">Glycosidase</keyword>
<dbReference type="AlphaFoldDB" id="A0A6N7WJY1"/>
<evidence type="ECO:0000313" key="7">
    <source>
        <dbReference type="Proteomes" id="UP000436047"/>
    </source>
</evidence>
<feature type="domain" description="Beta-xylosidase C-terminal Concanavalin A-like" evidence="5">
    <location>
        <begin position="173"/>
        <end position="352"/>
    </location>
</feature>
<dbReference type="InterPro" id="IPR051795">
    <property type="entry name" value="Glycosyl_Hydrlase_43"/>
</dbReference>
<dbReference type="InterPro" id="IPR041542">
    <property type="entry name" value="GH43_C2"/>
</dbReference>
<dbReference type="InterPro" id="IPR023296">
    <property type="entry name" value="Glyco_hydro_beta-prop_sf"/>
</dbReference>
<evidence type="ECO:0000256" key="2">
    <source>
        <dbReference type="ARBA" id="ARBA00022801"/>
    </source>
</evidence>
<evidence type="ECO:0000256" key="4">
    <source>
        <dbReference type="RuleBase" id="RU361187"/>
    </source>
</evidence>
<dbReference type="InterPro" id="IPR006710">
    <property type="entry name" value="Glyco_hydro_43"/>
</dbReference>
<dbReference type="RefSeq" id="WP_154465781.1">
    <property type="nucleotide sequence ID" value="NZ_JAXDZL010000032.1"/>
</dbReference>
<protein>
    <submittedName>
        <fullName evidence="6">Family 43 glycosylhydrolase</fullName>
    </submittedName>
</protein>
<dbReference type="GeneID" id="86054585"/>
<dbReference type="Proteomes" id="UP000436047">
    <property type="component" value="Unassembled WGS sequence"/>
</dbReference>
<dbReference type="Pfam" id="PF17851">
    <property type="entry name" value="GH43_C2"/>
    <property type="match status" value="1"/>
</dbReference>
<dbReference type="PANTHER" id="PTHR42812:SF15">
    <property type="entry name" value="HYDROLASE, PUTATIVE (AFU_ORTHOLOGUE AFUA_2G00930)-RELATED"/>
    <property type="match status" value="1"/>
</dbReference>
<reference evidence="6 7" key="1">
    <citation type="submission" date="2019-08" db="EMBL/GenBank/DDBJ databases">
        <title>In-depth cultivation of the pig gut microbiome towards novel bacterial diversity and tailored functional studies.</title>
        <authorList>
            <person name="Wylensek D."/>
            <person name="Hitch T.C.A."/>
            <person name="Clavel T."/>
        </authorList>
    </citation>
    <scope>NUCLEOTIDE SEQUENCE [LARGE SCALE GENOMIC DNA]</scope>
    <source>
        <strain evidence="6 7">WCA-389-WT-23B</strain>
    </source>
</reference>
<dbReference type="GO" id="GO:0005975">
    <property type="term" value="P:carbohydrate metabolic process"/>
    <property type="evidence" value="ECO:0007669"/>
    <property type="project" value="InterPro"/>
</dbReference>
<name>A0A6N7WJY1_9FIRM</name>
<dbReference type="Pfam" id="PF04616">
    <property type="entry name" value="Glyco_hydro_43"/>
    <property type="match status" value="1"/>
</dbReference>
<proteinExistence type="inferred from homology"/>
<dbReference type="EMBL" id="VUMI01000027">
    <property type="protein sequence ID" value="MSS89768.1"/>
    <property type="molecule type" value="Genomic_DNA"/>
</dbReference>
<keyword evidence="7" id="KW-1185">Reference proteome</keyword>
<dbReference type="SUPFAM" id="SSF49899">
    <property type="entry name" value="Concanavalin A-like lectins/glucanases"/>
    <property type="match status" value="1"/>
</dbReference>
<accession>A0A6N7WJY1</accession>
<dbReference type="Gene3D" id="2.60.120.200">
    <property type="match status" value="1"/>
</dbReference>
<keyword evidence="2 4" id="KW-0378">Hydrolase</keyword>
<dbReference type="InterPro" id="IPR013320">
    <property type="entry name" value="ConA-like_dom_sf"/>
</dbReference>
<organism evidence="6 7">
    <name type="scientific">Eisenbergiella porci</name>
    <dbReference type="NCBI Taxonomy" id="2652274"/>
    <lineage>
        <taxon>Bacteria</taxon>
        <taxon>Bacillati</taxon>
        <taxon>Bacillota</taxon>
        <taxon>Clostridia</taxon>
        <taxon>Lachnospirales</taxon>
        <taxon>Lachnospiraceae</taxon>
        <taxon>Eisenbergiella</taxon>
    </lineage>
</organism>
<comment type="similarity">
    <text evidence="1 4">Belongs to the glycosyl hydrolase 43 family.</text>
</comment>
<gene>
    <name evidence="6" type="ORF">FYJ45_16205</name>
</gene>
<dbReference type="PANTHER" id="PTHR42812">
    <property type="entry name" value="BETA-XYLOSIDASE"/>
    <property type="match status" value="1"/>
</dbReference>
<evidence type="ECO:0000313" key="6">
    <source>
        <dbReference type="EMBL" id="MSS89768.1"/>
    </source>
</evidence>
<evidence type="ECO:0000259" key="5">
    <source>
        <dbReference type="Pfam" id="PF17851"/>
    </source>
</evidence>
<dbReference type="GO" id="GO:0004553">
    <property type="term" value="F:hydrolase activity, hydrolyzing O-glycosyl compounds"/>
    <property type="evidence" value="ECO:0007669"/>
    <property type="project" value="InterPro"/>
</dbReference>
<comment type="caution">
    <text evidence="6">The sequence shown here is derived from an EMBL/GenBank/DDBJ whole genome shotgun (WGS) entry which is preliminary data.</text>
</comment>
<evidence type="ECO:0000256" key="3">
    <source>
        <dbReference type="ARBA" id="ARBA00023295"/>
    </source>
</evidence>
<sequence length="354" mass="39978">MEVRNPIIGADMPDPDLLRIGDTYYMVSTTMFYTPGAPILRSKDLCHWEIVSYVFETLEDNGIYRLENGRNAYGKGQWATSLTRHNGRFYACFVSHDCRKTYIFSTDDIEKSGWDRAEIGEVFHDMSFLFWEGIPYLVYGNGKICIVELEPDLSGVREGGMRRVLMDDDCVPWQWNHNLIPSCWSFTARPGWLRLTTGHVAAGLTDARNTLTQRTLEPGCGCQVTLDSSGLKEGDYAGLCALQGRYGQIGIAVENGKKKLLYLQKAADGGILEYRKPIEEAVVELQIVFDYRERADKAYFAFRQAPGDWETVGSPLDMVFTLDMFVGYRIGIFCYALKSTGGHGDFRDFSVKGL</sequence>
<dbReference type="Gene3D" id="2.115.10.20">
    <property type="entry name" value="Glycosyl hydrolase domain, family 43"/>
    <property type="match status" value="1"/>
</dbReference>